<dbReference type="WBParaSite" id="JU765_v2.g2208.t1">
    <property type="protein sequence ID" value="JU765_v2.g2208.t1"/>
    <property type="gene ID" value="JU765_v2.g2208"/>
</dbReference>
<evidence type="ECO:0000313" key="2">
    <source>
        <dbReference type="WBParaSite" id="JU765_v2.g2208.t1"/>
    </source>
</evidence>
<dbReference type="Proteomes" id="UP000887576">
    <property type="component" value="Unplaced"/>
</dbReference>
<organism evidence="1 2">
    <name type="scientific">Panagrolaimus sp. JU765</name>
    <dbReference type="NCBI Taxonomy" id="591449"/>
    <lineage>
        <taxon>Eukaryota</taxon>
        <taxon>Metazoa</taxon>
        <taxon>Ecdysozoa</taxon>
        <taxon>Nematoda</taxon>
        <taxon>Chromadorea</taxon>
        <taxon>Rhabditida</taxon>
        <taxon>Tylenchina</taxon>
        <taxon>Panagrolaimomorpha</taxon>
        <taxon>Panagrolaimoidea</taxon>
        <taxon>Panagrolaimidae</taxon>
        <taxon>Panagrolaimus</taxon>
    </lineage>
</organism>
<evidence type="ECO:0000313" key="1">
    <source>
        <dbReference type="Proteomes" id="UP000887576"/>
    </source>
</evidence>
<reference evidence="2" key="1">
    <citation type="submission" date="2022-11" db="UniProtKB">
        <authorList>
            <consortium name="WormBaseParasite"/>
        </authorList>
    </citation>
    <scope>IDENTIFICATION</scope>
</reference>
<accession>A0AC34R0I0</accession>
<proteinExistence type="predicted"/>
<name>A0AC34R0I0_9BILA</name>
<sequence length="89" mass="10109">MAPRSSEELNVIVQALLAKFDEASKTKDAKAIAELYHPDGVVVSRGKWAAYGRKDIEADEKPGQLLYYQQIFQKQSDGSYLVYHEEFVE</sequence>
<protein>
    <submittedName>
        <fullName evidence="2">DUF4440 domain-containing protein</fullName>
    </submittedName>
</protein>